<feature type="non-terminal residue" evidence="2">
    <location>
        <position position="1"/>
    </location>
</feature>
<keyword evidence="1" id="KW-1133">Transmembrane helix</keyword>
<reference evidence="2" key="1">
    <citation type="journal article" date="2023" name="Science">
        <title>Genome structures resolve the early diversification of teleost fishes.</title>
        <authorList>
            <person name="Parey E."/>
            <person name="Louis A."/>
            <person name="Montfort J."/>
            <person name="Bouchez O."/>
            <person name="Roques C."/>
            <person name="Iampietro C."/>
            <person name="Lluch J."/>
            <person name="Castinel A."/>
            <person name="Donnadieu C."/>
            <person name="Desvignes T."/>
            <person name="Floi Bucao C."/>
            <person name="Jouanno E."/>
            <person name="Wen M."/>
            <person name="Mejri S."/>
            <person name="Dirks R."/>
            <person name="Jansen H."/>
            <person name="Henkel C."/>
            <person name="Chen W.J."/>
            <person name="Zahm M."/>
            <person name="Cabau C."/>
            <person name="Klopp C."/>
            <person name="Thompson A.W."/>
            <person name="Robinson-Rechavi M."/>
            <person name="Braasch I."/>
            <person name="Lecointre G."/>
            <person name="Bobe J."/>
            <person name="Postlethwait J.H."/>
            <person name="Berthelot C."/>
            <person name="Roest Crollius H."/>
            <person name="Guiguen Y."/>
        </authorList>
    </citation>
    <scope>NUCLEOTIDE SEQUENCE</scope>
    <source>
        <strain evidence="2">NC1722</strain>
    </source>
</reference>
<dbReference type="Proteomes" id="UP001221898">
    <property type="component" value="Unassembled WGS sequence"/>
</dbReference>
<comment type="caution">
    <text evidence="2">The sequence shown here is derived from an EMBL/GenBank/DDBJ whole genome shotgun (WGS) entry which is preliminary data.</text>
</comment>
<feature type="transmembrane region" description="Helical" evidence="1">
    <location>
        <begin position="51"/>
        <end position="72"/>
    </location>
</feature>
<keyword evidence="1" id="KW-0812">Transmembrane</keyword>
<proteinExistence type="predicted"/>
<sequence>MARRRVLFSVKLGELAACSGRWVWSPGCFWCRSSTDTCSSSSFRSAEIRRLCHNFEAVALLIIGMLCLVIILRKDDPVPNIQTGNVPIHARKPFSERSSPQSPVSEVTGWHTRSPCVRNASAADVEGFSALPGHIQDFLFYRHCRHFPLLLDVPRKCGGTAQGSADVFLLLVIKTSPWNYDRR</sequence>
<dbReference type="AlphaFoldDB" id="A0AAD7ST63"/>
<dbReference type="EMBL" id="JAINUG010000035">
    <property type="protein sequence ID" value="KAJ8408320.1"/>
    <property type="molecule type" value="Genomic_DNA"/>
</dbReference>
<accession>A0AAD7ST63</accession>
<evidence type="ECO:0000256" key="1">
    <source>
        <dbReference type="SAM" id="Phobius"/>
    </source>
</evidence>
<evidence type="ECO:0000313" key="2">
    <source>
        <dbReference type="EMBL" id="KAJ8408320.1"/>
    </source>
</evidence>
<evidence type="ECO:0000313" key="3">
    <source>
        <dbReference type="Proteomes" id="UP001221898"/>
    </source>
</evidence>
<organism evidence="2 3">
    <name type="scientific">Aldrovandia affinis</name>
    <dbReference type="NCBI Taxonomy" id="143900"/>
    <lineage>
        <taxon>Eukaryota</taxon>
        <taxon>Metazoa</taxon>
        <taxon>Chordata</taxon>
        <taxon>Craniata</taxon>
        <taxon>Vertebrata</taxon>
        <taxon>Euteleostomi</taxon>
        <taxon>Actinopterygii</taxon>
        <taxon>Neopterygii</taxon>
        <taxon>Teleostei</taxon>
        <taxon>Notacanthiformes</taxon>
        <taxon>Halosauridae</taxon>
        <taxon>Aldrovandia</taxon>
    </lineage>
</organism>
<keyword evidence="3" id="KW-1185">Reference proteome</keyword>
<name>A0AAD7ST63_9TELE</name>
<gene>
    <name evidence="2" type="ORF">AAFF_G00257340</name>
</gene>
<protein>
    <submittedName>
        <fullName evidence="2">Uncharacterized protein</fullName>
    </submittedName>
</protein>
<keyword evidence="1" id="KW-0472">Membrane</keyword>